<comment type="caution">
    <text evidence="14">The sequence shown here is derived from an EMBL/GenBank/DDBJ whole genome shotgun (WGS) entry which is preliminary data.</text>
</comment>
<dbReference type="GO" id="GO:0003844">
    <property type="term" value="F:1,4-alpha-glucan branching enzyme activity"/>
    <property type="evidence" value="ECO:0007669"/>
    <property type="project" value="UniProtKB-UniRule"/>
</dbReference>
<evidence type="ECO:0000313" key="15">
    <source>
        <dbReference type="Proteomes" id="UP000823922"/>
    </source>
</evidence>
<dbReference type="EC" id="2.4.1.18" evidence="5 11"/>
<gene>
    <name evidence="14" type="primary">glgB</name>
    <name evidence="14" type="ORF">H9926_10785</name>
</gene>
<dbReference type="SUPFAM" id="SSF51445">
    <property type="entry name" value="(Trans)glycosidases"/>
    <property type="match status" value="1"/>
</dbReference>
<dbReference type="InterPro" id="IPR013783">
    <property type="entry name" value="Ig-like_fold"/>
</dbReference>
<evidence type="ECO:0000256" key="11">
    <source>
        <dbReference type="NCBIfam" id="TIGR01515"/>
    </source>
</evidence>
<evidence type="ECO:0000256" key="8">
    <source>
        <dbReference type="ARBA" id="ARBA00022679"/>
    </source>
</evidence>
<dbReference type="InterPro" id="IPR044143">
    <property type="entry name" value="GlgB_N_E_set_prok"/>
</dbReference>
<comment type="catalytic activity">
    <reaction evidence="1">
        <text>Transfers a segment of a (1-&gt;4)-alpha-D-glucan chain to a primary hydroxy group in a similar glucan chain.</text>
        <dbReference type="EC" id="2.4.1.18"/>
    </reaction>
</comment>
<protein>
    <recommendedName>
        <fullName evidence="5 11">1,4-alpha-glucan branching enzyme</fullName>
        <ecNumber evidence="5 11">2.4.1.18</ecNumber>
    </recommendedName>
</protein>
<feature type="active site" description="Proton donor" evidence="12">
    <location>
        <position position="348"/>
    </location>
</feature>
<evidence type="ECO:0000256" key="3">
    <source>
        <dbReference type="ARBA" id="ARBA00004964"/>
    </source>
</evidence>
<keyword evidence="9" id="KW-0320">Glycogen biosynthesis</keyword>
<dbReference type="SUPFAM" id="SSF51011">
    <property type="entry name" value="Glycosyl hydrolase domain"/>
    <property type="match status" value="1"/>
</dbReference>
<dbReference type="NCBIfam" id="NF008967">
    <property type="entry name" value="PRK12313.1"/>
    <property type="match status" value="1"/>
</dbReference>
<proteinExistence type="inferred from homology"/>
<name>A0A9D2QMX5_9FIRM</name>
<dbReference type="InterPro" id="IPR006047">
    <property type="entry name" value="GH13_cat_dom"/>
</dbReference>
<dbReference type="AlphaFoldDB" id="A0A9D2QMX5"/>
<evidence type="ECO:0000259" key="13">
    <source>
        <dbReference type="SMART" id="SM00642"/>
    </source>
</evidence>
<dbReference type="PANTHER" id="PTHR43651">
    <property type="entry name" value="1,4-ALPHA-GLUCAN-BRANCHING ENZYME"/>
    <property type="match status" value="1"/>
</dbReference>
<evidence type="ECO:0000256" key="12">
    <source>
        <dbReference type="PIRSR" id="PIRSR000463-1"/>
    </source>
</evidence>
<comment type="pathway">
    <text evidence="3">Glycan biosynthesis; glycogen biosynthesis.</text>
</comment>
<dbReference type="InterPro" id="IPR006048">
    <property type="entry name" value="A-amylase/branching_C"/>
</dbReference>
<evidence type="ECO:0000256" key="7">
    <source>
        <dbReference type="ARBA" id="ARBA00022676"/>
    </source>
</evidence>
<dbReference type="GO" id="GO:0004553">
    <property type="term" value="F:hydrolase activity, hydrolyzing O-glycosyl compounds"/>
    <property type="evidence" value="ECO:0007669"/>
    <property type="project" value="InterPro"/>
</dbReference>
<keyword evidence="10" id="KW-0119">Carbohydrate metabolism</keyword>
<sequence>MDMYGFYTGKIFDAYEFLGCRPQKAGAVFRTFAPAAEKVSVIGSFNDWEETPMEKVYDGNFWECLIPEAKAGDMYKYRIWRKDGSFRDHCDPYGFGMELRPQNASFIRDMTAYSFHDSGWMKKRNDCRKGPLNIYEIHMGSWKRPASEACDSAEAQKEAVEKWYHYDELAELLIPYLKEYGYNYVELMPLGEHPCDESWGYQQTGFFSPTSRYGTADELKKMVDLFHQNGIGLILDFVPVHFAVDDYALADYDGTALYEYPNRDVGNSEWGSKNFMHSRGEVRSFLQSCADYWLKEYHFDGLRMDAISNMIYWQGQPERGVNGNAVSFLQYMNAGLKERNHGILLAAEDSTSFPGVTKKAEEGGLGFDYKWDMGWMNDTLDYFRTDPEYRVRDYHRLTFSMMYYYEENYLLPFSHDEVVHGKATIIQKMNGDYEKKFPQARALYMYMYAHPGKKLNFMGNELAHFREWDEKRELDWGLLAFPLHDGFHAFMKELNRIYLETPAFWALDYDREGFRWVDCHEEEKCVYAFLRTDGKQELLALFNFSEKEHKDFPLLLNPEGQEKKDGAKREEGGYTLCLSSNWDIYGGTGEAGKERGKRIRTENGTLAIDLPAFGALYLMRTEDF</sequence>
<evidence type="ECO:0000256" key="9">
    <source>
        <dbReference type="ARBA" id="ARBA00023056"/>
    </source>
</evidence>
<reference evidence="14" key="2">
    <citation type="submission" date="2021-04" db="EMBL/GenBank/DDBJ databases">
        <authorList>
            <person name="Gilroy R."/>
        </authorList>
    </citation>
    <scope>NUCLEOTIDE SEQUENCE</scope>
    <source>
        <strain evidence="14">ChiBcec1-1630</strain>
    </source>
</reference>
<evidence type="ECO:0000256" key="6">
    <source>
        <dbReference type="ARBA" id="ARBA00022600"/>
    </source>
</evidence>
<dbReference type="CDD" id="cd02855">
    <property type="entry name" value="E_set_GBE_prok_N"/>
    <property type="match status" value="1"/>
</dbReference>
<evidence type="ECO:0000256" key="5">
    <source>
        <dbReference type="ARBA" id="ARBA00012541"/>
    </source>
</evidence>
<comment type="function">
    <text evidence="2">Catalyzes the formation of the alpha-1,6-glucosidic linkages in glycogen by scission of a 1,4-alpha-linked oligosaccharide from growing alpha-1,4-glucan chains and the subsequent attachment of the oligosaccharide to the alpha-1,6 position.</text>
</comment>
<dbReference type="GO" id="GO:0043169">
    <property type="term" value="F:cation binding"/>
    <property type="evidence" value="ECO:0007669"/>
    <property type="project" value="InterPro"/>
</dbReference>
<keyword evidence="6" id="KW-0321">Glycogen metabolism</keyword>
<dbReference type="Pfam" id="PF02922">
    <property type="entry name" value="CBM_48"/>
    <property type="match status" value="1"/>
</dbReference>
<keyword evidence="8" id="KW-0808">Transferase</keyword>
<reference evidence="14" key="1">
    <citation type="journal article" date="2021" name="PeerJ">
        <title>Extensive microbial diversity within the chicken gut microbiome revealed by metagenomics and culture.</title>
        <authorList>
            <person name="Gilroy R."/>
            <person name="Ravi A."/>
            <person name="Getino M."/>
            <person name="Pursley I."/>
            <person name="Horton D.L."/>
            <person name="Alikhan N.F."/>
            <person name="Baker D."/>
            <person name="Gharbi K."/>
            <person name="Hall N."/>
            <person name="Watson M."/>
            <person name="Adriaenssens E.M."/>
            <person name="Foster-Nyarko E."/>
            <person name="Jarju S."/>
            <person name="Secka A."/>
            <person name="Antonio M."/>
            <person name="Oren A."/>
            <person name="Chaudhuri R.R."/>
            <person name="La Ragione R."/>
            <person name="Hildebrand F."/>
            <person name="Pallen M.J."/>
        </authorList>
    </citation>
    <scope>NUCLEOTIDE SEQUENCE</scope>
    <source>
        <strain evidence="14">ChiBcec1-1630</strain>
    </source>
</reference>
<dbReference type="GO" id="GO:0005978">
    <property type="term" value="P:glycogen biosynthetic process"/>
    <property type="evidence" value="ECO:0007669"/>
    <property type="project" value="UniProtKB-UniRule"/>
</dbReference>
<dbReference type="InterPro" id="IPR013780">
    <property type="entry name" value="Glyco_hydro_b"/>
</dbReference>
<dbReference type="GO" id="GO:0005829">
    <property type="term" value="C:cytosol"/>
    <property type="evidence" value="ECO:0007669"/>
    <property type="project" value="TreeGrafter"/>
</dbReference>
<dbReference type="SMART" id="SM00642">
    <property type="entry name" value="Aamy"/>
    <property type="match status" value="1"/>
</dbReference>
<dbReference type="InterPro" id="IPR004193">
    <property type="entry name" value="Glyco_hydro_13_N"/>
</dbReference>
<feature type="domain" description="Glycosyl hydrolase family 13 catalytic" evidence="13">
    <location>
        <begin position="136"/>
        <end position="488"/>
    </location>
</feature>
<dbReference type="Proteomes" id="UP000823922">
    <property type="component" value="Unassembled WGS sequence"/>
</dbReference>
<keyword evidence="7" id="KW-0328">Glycosyltransferase</keyword>
<dbReference type="Gene3D" id="2.60.40.10">
    <property type="entry name" value="Immunoglobulins"/>
    <property type="match status" value="1"/>
</dbReference>
<organism evidence="14 15">
    <name type="scientific">Candidatus Eisenbergiella intestinigallinarum</name>
    <dbReference type="NCBI Taxonomy" id="2838549"/>
    <lineage>
        <taxon>Bacteria</taxon>
        <taxon>Bacillati</taxon>
        <taxon>Bacillota</taxon>
        <taxon>Clostridia</taxon>
        <taxon>Lachnospirales</taxon>
        <taxon>Lachnospiraceae</taxon>
        <taxon>Eisenbergiella</taxon>
    </lineage>
</organism>
<dbReference type="Gene3D" id="2.60.40.1180">
    <property type="entry name" value="Golgi alpha-mannosidase II"/>
    <property type="match status" value="1"/>
</dbReference>
<feature type="active site" description="Nucleophile" evidence="12">
    <location>
        <position position="305"/>
    </location>
</feature>
<dbReference type="CDD" id="cd11322">
    <property type="entry name" value="AmyAc_Glg_BE"/>
    <property type="match status" value="1"/>
</dbReference>
<evidence type="ECO:0000313" key="14">
    <source>
        <dbReference type="EMBL" id="HJC88487.1"/>
    </source>
</evidence>
<evidence type="ECO:0000256" key="1">
    <source>
        <dbReference type="ARBA" id="ARBA00000826"/>
    </source>
</evidence>
<dbReference type="EMBL" id="DWVS01000278">
    <property type="protein sequence ID" value="HJC88487.1"/>
    <property type="molecule type" value="Genomic_DNA"/>
</dbReference>
<dbReference type="PIRSF" id="PIRSF000463">
    <property type="entry name" value="GlgB"/>
    <property type="match status" value="1"/>
</dbReference>
<dbReference type="PANTHER" id="PTHR43651:SF3">
    <property type="entry name" value="1,4-ALPHA-GLUCAN-BRANCHING ENZYME"/>
    <property type="match status" value="1"/>
</dbReference>
<evidence type="ECO:0000256" key="4">
    <source>
        <dbReference type="ARBA" id="ARBA00009000"/>
    </source>
</evidence>
<evidence type="ECO:0000256" key="10">
    <source>
        <dbReference type="ARBA" id="ARBA00023277"/>
    </source>
</evidence>
<dbReference type="NCBIfam" id="TIGR01515">
    <property type="entry name" value="branching_enzym"/>
    <property type="match status" value="1"/>
</dbReference>
<dbReference type="Gene3D" id="3.20.20.80">
    <property type="entry name" value="Glycosidases"/>
    <property type="match status" value="1"/>
</dbReference>
<accession>A0A9D2QMX5</accession>
<evidence type="ECO:0000256" key="2">
    <source>
        <dbReference type="ARBA" id="ARBA00002953"/>
    </source>
</evidence>
<dbReference type="InterPro" id="IPR006407">
    <property type="entry name" value="GlgB"/>
</dbReference>
<dbReference type="Pfam" id="PF02806">
    <property type="entry name" value="Alpha-amylase_C"/>
    <property type="match status" value="1"/>
</dbReference>
<dbReference type="InterPro" id="IPR037439">
    <property type="entry name" value="Branching_enzy"/>
</dbReference>
<dbReference type="Pfam" id="PF00128">
    <property type="entry name" value="Alpha-amylase"/>
    <property type="match status" value="1"/>
</dbReference>
<dbReference type="InterPro" id="IPR017853">
    <property type="entry name" value="GH"/>
</dbReference>
<comment type="similarity">
    <text evidence="4">Belongs to the glycosyl hydrolase 13 family. GlgB subfamily.</text>
</comment>